<feature type="coiled-coil region" evidence="1">
    <location>
        <begin position="1152"/>
        <end position="1231"/>
    </location>
</feature>
<feature type="compositionally biased region" description="Polar residues" evidence="2">
    <location>
        <begin position="269"/>
        <end position="291"/>
    </location>
</feature>
<feature type="compositionally biased region" description="Low complexity" evidence="2">
    <location>
        <begin position="786"/>
        <end position="801"/>
    </location>
</feature>
<keyword evidence="1" id="KW-0175">Coiled coil</keyword>
<sequence>MVSIIKNQILKHLSKFTKNLSLDKIQLSTLRGHCELRHLELDEQVLTELLELPTWLCLTRAVCNYLTLKIHWTKLKYVPIHLCLDEVLVEVETCEQLRPPSSSKPSYSSGGRYGFSDRVVDGMKVVVNSVVVNFQSASFVASFQLSRVVLDSRTPRWDPGDLRLCRIKGPDQLLLFRQLQWQMMRLEAHARGAHAGAPLRLITNGARCRIVLKKRLADCSLVASRLVLVLDELLWALTDAQLVAALHLGHSLAALVRKAAAQGRRHRAASSTLPTPDHFSTSGAPTPSSQRGGTGGTPKSPLVEFFRQHDVLETSYHMFCTRIDLHLCDDMDPKETRSSWGPLQGGAALQVLLEKLLIDYYPFHGAASPRSQWLKYSEPTSGRQTWVQHMLSQWAEGGPSSSSTPGSNSPSSRDWRTLMSSCLLVRLEEFSMQQVCMAGRSQRRPFLASEGATVLLPGEALHLELTHYYARPSPATTPVTANGHVRSPGSGKGSIASSLAGSSVPEPHLFAYLGPTALRLDLPTVLWGHAFLHSVHKCTAHLSCANGASPLAVRVEMILPKVAVPQFERERPLWPEEHSSGGGESRELQLGCSRAVATNWRPADRGACLEALGRGPLFFETTSFPWRPDGGGPCPDPPPVHPCFLQGQQQRSNGDDEKAEASLWSVQLDPCWAEFVERPGSRPRAFVEPLPLTLWIAAPETLASHVPLLLHVPAPLRLQLGRRECAFLLRLARSAAVLQEQAALDRLAILGPSGRAPPSVSVTVLWPRVEVTLLLPPAPTSAVGGSASDASERPSSSTTTSEADEVPPHGADDSPDSPLRQSLPASVNVPASVPPGSGEATKAAPPWTLRKGFATVVSGIDAVLAKGAADGELDSVADDDSVSLRSDLSSDSDQLLLATAALDEVLGRGGAAEVAQDAAELLALDHHGGSAQATAMLESAEWHSGRVGGGSGRPCVALRLHDLQLVGWAGPDGATLLLQSQHLALEERHTAAAVTTTGGSCGETDDERCLFSVRWESPAPGGCANEKASSCGLRALVRGLCLRLSAEALAGLAQLAQVEPPPQRAIPVRLLVHGLSVTLLDDPASTGSVSEENGGLLLKVPQCLVDRTPSGAVYILPTGCGSLTEAVQQLLWRKEELRPRPELVSVAHQPDLSGLVEENERLRQRLSQLHALQRDNRLLREQVTELENNSAGERRQIEEQRAELDRLEGEKHSLLATLQLLQEELSHLERTSSSGCDPFCGASNS</sequence>
<dbReference type="PANTHER" id="PTHR22774">
    <property type="entry name" value="CHOREIN N-TERMINAL DOMAIN-CONTAINING PROTEIN"/>
    <property type="match status" value="1"/>
</dbReference>
<protein>
    <submittedName>
        <fullName evidence="3">Uhrf1 binding protein 1</fullName>
    </submittedName>
</protein>
<feature type="compositionally biased region" description="Low complexity" evidence="2">
    <location>
        <begin position="397"/>
        <end position="412"/>
    </location>
</feature>
<organism evidence="3">
    <name type="scientific">Rhipicephalus appendiculatus</name>
    <name type="common">Brown ear tick</name>
    <dbReference type="NCBI Taxonomy" id="34631"/>
    <lineage>
        <taxon>Eukaryota</taxon>
        <taxon>Metazoa</taxon>
        <taxon>Ecdysozoa</taxon>
        <taxon>Arthropoda</taxon>
        <taxon>Chelicerata</taxon>
        <taxon>Arachnida</taxon>
        <taxon>Acari</taxon>
        <taxon>Parasitiformes</taxon>
        <taxon>Ixodida</taxon>
        <taxon>Ixodoidea</taxon>
        <taxon>Ixodidae</taxon>
        <taxon>Rhipicephalinae</taxon>
        <taxon>Rhipicephalus</taxon>
        <taxon>Rhipicephalus</taxon>
    </lineage>
</organism>
<dbReference type="AlphaFoldDB" id="A0A131YIP1"/>
<name>A0A131YIP1_RHIAP</name>
<dbReference type="PANTHER" id="PTHR22774:SF11">
    <property type="entry name" value="CHOREIN N-TERMINAL DOMAIN-CONTAINING PROTEIN"/>
    <property type="match status" value="1"/>
</dbReference>
<feature type="compositionally biased region" description="Low complexity" evidence="2">
    <location>
        <begin position="824"/>
        <end position="838"/>
    </location>
</feature>
<dbReference type="EMBL" id="GEDV01010139">
    <property type="protein sequence ID" value="JAP78418.1"/>
    <property type="molecule type" value="Transcribed_RNA"/>
</dbReference>
<feature type="region of interest" description="Disordered" evidence="2">
    <location>
        <begin position="395"/>
        <end position="414"/>
    </location>
</feature>
<evidence type="ECO:0000256" key="2">
    <source>
        <dbReference type="SAM" id="MobiDB-lite"/>
    </source>
</evidence>
<feature type="region of interest" description="Disordered" evidence="2">
    <location>
        <begin position="265"/>
        <end position="300"/>
    </location>
</feature>
<proteinExistence type="predicted"/>
<dbReference type="InterPro" id="IPR026728">
    <property type="entry name" value="BLTP3A/B"/>
</dbReference>
<dbReference type="Pfam" id="PF24917">
    <property type="entry name" value="BLTP3A_B"/>
    <property type="match status" value="1"/>
</dbReference>
<feature type="region of interest" description="Disordered" evidence="2">
    <location>
        <begin position="777"/>
        <end position="844"/>
    </location>
</feature>
<accession>A0A131YIP1</accession>
<evidence type="ECO:0000256" key="1">
    <source>
        <dbReference type="SAM" id="Coils"/>
    </source>
</evidence>
<reference evidence="3" key="1">
    <citation type="journal article" date="2016" name="Ticks Tick Borne Dis.">
        <title>De novo assembly and annotation of the salivary gland transcriptome of Rhipicephalus appendiculatus male and female ticks during blood feeding.</title>
        <authorList>
            <person name="de Castro M.H."/>
            <person name="de Klerk D."/>
            <person name="Pienaar R."/>
            <person name="Latif A.A."/>
            <person name="Rees D.J."/>
            <person name="Mans B.J."/>
        </authorList>
    </citation>
    <scope>NUCLEOTIDE SEQUENCE</scope>
    <source>
        <tissue evidence="3">Salivary glands</tissue>
    </source>
</reference>
<evidence type="ECO:0000313" key="3">
    <source>
        <dbReference type="EMBL" id="JAP78418.1"/>
    </source>
</evidence>